<dbReference type="CDD" id="cd06170">
    <property type="entry name" value="LuxR_C_like"/>
    <property type="match status" value="1"/>
</dbReference>
<dbReference type="RefSeq" id="WP_328954400.1">
    <property type="nucleotide sequence ID" value="NZ_CP108110.1"/>
</dbReference>
<dbReference type="PANTHER" id="PTHR16305">
    <property type="entry name" value="TESTICULAR SOLUBLE ADENYLYL CYCLASE"/>
    <property type="match status" value="1"/>
</dbReference>
<sequence length="968" mass="102243">MDTGILILRLLVGLLVAGGVSVNRLTTWPFLADVEGAGTPVRGRAEELAFVEARLDALARGAGGIVLVEGPAGIGRSRMLAEASASAKRRGMRTFQGGADPDEQFVPLGPLLDGLFAGDEPLTGADRLRDLAATPGQRFWLLQELGDRLREAARSGPLLIVLDDLQWCDELTLLTLHTLAAALAAQPILWLVAVRHGSVPPRVRTTLDRIRQAGAHELALGALGDPAVARIAEDVLGAVPGPDVLRVAGRAEGVPLLLEELLDAVRDEGLVTIENGTARLTAGSLPLTQLPSVADRVARLPTAARELVETAAVVGGPVPVELLAELLGRPPATLITAVQESLDSGLLVERGDRLEFRHELIREAVEAGLPPALRRTLRSHAVEVPPARAASPAGPEAPPAVGVRLGDRTAVERLRAAAAELAATAPGAAAELSLRALELTMEDPSQRPRVVAETLPLLWQMGQAAQAHDLGASALAAGGLGPDDEARIRLAMARLASHFDFAEAVRQARAGAALPGIPAALRARLLALLCLGLSLAGDPEGAEQTAAEAREATDAARDGIAQATMMVVDSALCFYRMDWNEALRRASRAAALAAGLGIAPSVWIPEALWHCLLLTVAGRTAEALALAEAGVHDTRHQGQAAAARLWLMHRARVLLDAGRLADARAEAEAAAGMGGAFDSGDLAELMLLYTLTRVAIHTDDRETAQRCAAQARRVRGTGAPLARSVAAWMLVLLADFDGRPDRALAELDEVLAALAEERSALVSPVDPMDTPALVRMALRAGASERAAPAVEVAERRAARNPDFTILAASAAHARGLLDNDLAHLLHAVRLYEGCSRPIARASALEDVGRKLATTRRPEAVPYLDQALALYTRSGAEQHVARVHRRLRAAGVRRRPSSAGSATEWPELTASELRVARLVAQGLTNPQVAEELSLSPHTVGSHLRRAYTKLDIGSRAELARLVERRDNGE</sequence>
<evidence type="ECO:0000313" key="5">
    <source>
        <dbReference type="Proteomes" id="UP001432222"/>
    </source>
</evidence>
<dbReference type="Gene3D" id="1.10.10.10">
    <property type="entry name" value="Winged helix-like DNA-binding domain superfamily/Winged helix DNA-binding domain"/>
    <property type="match status" value="1"/>
</dbReference>
<dbReference type="PANTHER" id="PTHR16305:SF35">
    <property type="entry name" value="TRANSCRIPTIONAL ACTIVATOR DOMAIN"/>
    <property type="match status" value="1"/>
</dbReference>
<keyword evidence="5" id="KW-1185">Reference proteome</keyword>
<dbReference type="InterPro" id="IPR036388">
    <property type="entry name" value="WH-like_DNA-bd_sf"/>
</dbReference>
<dbReference type="InterPro" id="IPR027417">
    <property type="entry name" value="P-loop_NTPase"/>
</dbReference>
<dbReference type="SUPFAM" id="SSF46894">
    <property type="entry name" value="C-terminal effector domain of the bipartite response regulators"/>
    <property type="match status" value="1"/>
</dbReference>
<dbReference type="PRINTS" id="PR00038">
    <property type="entry name" value="HTHLUXR"/>
</dbReference>
<keyword evidence="1" id="KW-0547">Nucleotide-binding</keyword>
<dbReference type="Pfam" id="PF00196">
    <property type="entry name" value="GerE"/>
    <property type="match status" value="1"/>
</dbReference>
<feature type="domain" description="HTH luxR-type" evidence="3">
    <location>
        <begin position="900"/>
        <end position="965"/>
    </location>
</feature>
<evidence type="ECO:0000313" key="4">
    <source>
        <dbReference type="EMBL" id="WUQ83369.1"/>
    </source>
</evidence>
<reference evidence="4" key="1">
    <citation type="submission" date="2022-10" db="EMBL/GenBank/DDBJ databases">
        <title>The complete genomes of actinobacterial strains from the NBC collection.</title>
        <authorList>
            <person name="Joergensen T.S."/>
            <person name="Alvarez Arevalo M."/>
            <person name="Sterndorff E.B."/>
            <person name="Faurdal D."/>
            <person name="Vuksanovic O."/>
            <person name="Mourched A.-S."/>
            <person name="Charusanti P."/>
            <person name="Shaw S."/>
            <person name="Blin K."/>
            <person name="Weber T."/>
        </authorList>
    </citation>
    <scope>NUCLEOTIDE SEQUENCE</scope>
    <source>
        <strain evidence="4">NBC_00222</strain>
    </source>
</reference>
<gene>
    <name evidence="4" type="ORF">OHA16_10525</name>
</gene>
<evidence type="ECO:0000259" key="3">
    <source>
        <dbReference type="PROSITE" id="PS50043"/>
    </source>
</evidence>
<dbReference type="InterPro" id="IPR000792">
    <property type="entry name" value="Tscrpt_reg_LuxR_C"/>
</dbReference>
<accession>A0ABZ1U011</accession>
<evidence type="ECO:0000256" key="1">
    <source>
        <dbReference type="ARBA" id="ARBA00022741"/>
    </source>
</evidence>
<dbReference type="Pfam" id="PF13191">
    <property type="entry name" value="AAA_16"/>
    <property type="match status" value="1"/>
</dbReference>
<organism evidence="4 5">
    <name type="scientific">Kitasatospora purpeofusca</name>
    <dbReference type="NCBI Taxonomy" id="67352"/>
    <lineage>
        <taxon>Bacteria</taxon>
        <taxon>Bacillati</taxon>
        <taxon>Actinomycetota</taxon>
        <taxon>Actinomycetes</taxon>
        <taxon>Kitasatosporales</taxon>
        <taxon>Streptomycetaceae</taxon>
        <taxon>Kitasatospora</taxon>
    </lineage>
</organism>
<dbReference type="InterPro" id="IPR016032">
    <property type="entry name" value="Sig_transdc_resp-reg_C-effctor"/>
</dbReference>
<proteinExistence type="predicted"/>
<protein>
    <submittedName>
        <fullName evidence="4">AAA family ATPase</fullName>
    </submittedName>
</protein>
<dbReference type="PROSITE" id="PS00622">
    <property type="entry name" value="HTH_LUXR_1"/>
    <property type="match status" value="1"/>
</dbReference>
<dbReference type="Proteomes" id="UP001432222">
    <property type="component" value="Chromosome"/>
</dbReference>
<dbReference type="SUPFAM" id="SSF52540">
    <property type="entry name" value="P-loop containing nucleoside triphosphate hydrolases"/>
    <property type="match status" value="1"/>
</dbReference>
<keyword evidence="2" id="KW-0067">ATP-binding</keyword>
<evidence type="ECO:0000256" key="2">
    <source>
        <dbReference type="ARBA" id="ARBA00022840"/>
    </source>
</evidence>
<dbReference type="SMART" id="SM00421">
    <property type="entry name" value="HTH_LUXR"/>
    <property type="match status" value="1"/>
</dbReference>
<dbReference type="PROSITE" id="PS50043">
    <property type="entry name" value="HTH_LUXR_2"/>
    <property type="match status" value="1"/>
</dbReference>
<name>A0ABZ1U011_9ACTN</name>
<dbReference type="InterPro" id="IPR041664">
    <property type="entry name" value="AAA_16"/>
</dbReference>
<dbReference type="EMBL" id="CP108110">
    <property type="protein sequence ID" value="WUQ83369.1"/>
    <property type="molecule type" value="Genomic_DNA"/>
</dbReference>